<feature type="transmembrane region" description="Helical" evidence="2">
    <location>
        <begin position="300"/>
        <end position="316"/>
    </location>
</feature>
<feature type="region of interest" description="Disordered" evidence="1">
    <location>
        <begin position="422"/>
        <end position="449"/>
    </location>
</feature>
<proteinExistence type="predicted"/>
<keyword evidence="3" id="KW-1185">Reference proteome</keyword>
<keyword evidence="2" id="KW-1133">Transmembrane helix</keyword>
<reference evidence="4" key="1">
    <citation type="submission" date="2016-11" db="UniProtKB">
        <authorList>
            <consortium name="WormBaseParasite"/>
        </authorList>
    </citation>
    <scope>IDENTIFICATION</scope>
</reference>
<evidence type="ECO:0000256" key="1">
    <source>
        <dbReference type="SAM" id="MobiDB-lite"/>
    </source>
</evidence>
<dbReference type="WBParaSite" id="MhA1_Contig1917.frz3.gene2">
    <property type="protein sequence ID" value="MhA1_Contig1917.frz3.gene2"/>
    <property type="gene ID" value="MhA1_Contig1917.frz3.gene2"/>
</dbReference>
<feature type="transmembrane region" description="Helical" evidence="2">
    <location>
        <begin position="363"/>
        <end position="390"/>
    </location>
</feature>
<accession>A0A1I8BC91</accession>
<evidence type="ECO:0000313" key="4">
    <source>
        <dbReference type="WBParaSite" id="MhA1_Contig1917.frz3.gene2"/>
    </source>
</evidence>
<feature type="transmembrane region" description="Helical" evidence="2">
    <location>
        <begin position="322"/>
        <end position="342"/>
    </location>
</feature>
<sequence length="449" mass="53028">MSSIIKNNLSDIDKEKNNEDNYTNSNETIVPDSYNDKDQLVKEIGEYEKEKNDYIQIYNKFWPFLILKFTNLILLLILAVGSILTASYPINWSNYWKTVLFERPYDMQESYAVGQLFLFIFAFCSLIAHRFAKNTFMAAFFSLMDICFYAISIPILIISNIIFSIKSLAEYRWFGPKLANFNYTFEAYVDLTETKSDYKIAYYQDYDWQIYGKDYLLDKIAHRKKQLFINLFFDPASLVLTSFAILLNFLLIFNLYKKMRKSQLWASGLNNYKIQSPNCSLIEEKYSCHYPFGLLKNTQWLLPTILLFSAIYTPFFQSNNVFVGHFILPAIISFIQWLLYYCSVHLYNYEDQNKNAKPIRLSTLFFAALLLFLSIILYGGYSLLLTFIYLQNNGEGNFNFKFPISIKINVEIIQKSNTKEFKNEKEKINEEMEKKEEKNEKEEENIIKN</sequence>
<organism evidence="3 4">
    <name type="scientific">Meloidogyne hapla</name>
    <name type="common">Root-knot nematode worm</name>
    <dbReference type="NCBI Taxonomy" id="6305"/>
    <lineage>
        <taxon>Eukaryota</taxon>
        <taxon>Metazoa</taxon>
        <taxon>Ecdysozoa</taxon>
        <taxon>Nematoda</taxon>
        <taxon>Chromadorea</taxon>
        <taxon>Rhabditida</taxon>
        <taxon>Tylenchina</taxon>
        <taxon>Tylenchomorpha</taxon>
        <taxon>Tylenchoidea</taxon>
        <taxon>Meloidogynidae</taxon>
        <taxon>Meloidogyninae</taxon>
        <taxon>Meloidogyne</taxon>
    </lineage>
</organism>
<dbReference type="Proteomes" id="UP000095281">
    <property type="component" value="Unplaced"/>
</dbReference>
<protein>
    <submittedName>
        <fullName evidence="4">Uncharacterized protein</fullName>
    </submittedName>
</protein>
<feature type="transmembrane region" description="Helical" evidence="2">
    <location>
        <begin position="236"/>
        <end position="256"/>
    </location>
</feature>
<evidence type="ECO:0000313" key="3">
    <source>
        <dbReference type="Proteomes" id="UP000095281"/>
    </source>
</evidence>
<dbReference type="AlphaFoldDB" id="A0A1I8BC91"/>
<feature type="transmembrane region" description="Helical" evidence="2">
    <location>
        <begin position="140"/>
        <end position="163"/>
    </location>
</feature>
<evidence type="ECO:0000256" key="2">
    <source>
        <dbReference type="SAM" id="Phobius"/>
    </source>
</evidence>
<name>A0A1I8BC91_MELHA</name>
<feature type="transmembrane region" description="Helical" evidence="2">
    <location>
        <begin position="110"/>
        <end position="128"/>
    </location>
</feature>
<feature type="transmembrane region" description="Helical" evidence="2">
    <location>
        <begin position="69"/>
        <end position="90"/>
    </location>
</feature>
<keyword evidence="2" id="KW-0472">Membrane</keyword>
<keyword evidence="2" id="KW-0812">Transmembrane</keyword>